<proteinExistence type="predicted"/>
<reference evidence="2" key="1">
    <citation type="journal article" date="2022" name="Mol. Ecol. Resour.">
        <title>The genomes of chicory, endive, great burdock and yacon provide insights into Asteraceae palaeo-polyploidization history and plant inulin production.</title>
        <authorList>
            <person name="Fan W."/>
            <person name="Wang S."/>
            <person name="Wang H."/>
            <person name="Wang A."/>
            <person name="Jiang F."/>
            <person name="Liu H."/>
            <person name="Zhao H."/>
            <person name="Xu D."/>
            <person name="Zhang Y."/>
        </authorList>
    </citation>
    <scope>NUCLEOTIDE SEQUENCE [LARGE SCALE GENOMIC DNA]</scope>
    <source>
        <strain evidence="2">cv. Niubang</strain>
    </source>
</reference>
<keyword evidence="2" id="KW-1185">Reference proteome</keyword>
<sequence>MCINLINFKPAFVQRYIAIEICFHGNFKGYLIFFKYQSNDCVLGSRFWTCGIALVTILNSMETLKEARKTIFGSLGYQIFF</sequence>
<protein>
    <submittedName>
        <fullName evidence="1">Uncharacterized protein</fullName>
    </submittedName>
</protein>
<organism evidence="1 2">
    <name type="scientific">Arctium lappa</name>
    <name type="common">Greater burdock</name>
    <name type="synonym">Lappa major</name>
    <dbReference type="NCBI Taxonomy" id="4217"/>
    <lineage>
        <taxon>Eukaryota</taxon>
        <taxon>Viridiplantae</taxon>
        <taxon>Streptophyta</taxon>
        <taxon>Embryophyta</taxon>
        <taxon>Tracheophyta</taxon>
        <taxon>Spermatophyta</taxon>
        <taxon>Magnoliopsida</taxon>
        <taxon>eudicotyledons</taxon>
        <taxon>Gunneridae</taxon>
        <taxon>Pentapetalae</taxon>
        <taxon>asterids</taxon>
        <taxon>campanulids</taxon>
        <taxon>Asterales</taxon>
        <taxon>Asteraceae</taxon>
        <taxon>Carduoideae</taxon>
        <taxon>Cardueae</taxon>
        <taxon>Arctiinae</taxon>
        <taxon>Arctium</taxon>
    </lineage>
</organism>
<dbReference type="Proteomes" id="UP001055879">
    <property type="component" value="Linkage Group LG17"/>
</dbReference>
<gene>
    <name evidence="1" type="ORF">L6452_42622</name>
</gene>
<comment type="caution">
    <text evidence="1">The sequence shown here is derived from an EMBL/GenBank/DDBJ whole genome shotgun (WGS) entry which is preliminary data.</text>
</comment>
<dbReference type="EMBL" id="CM042063">
    <property type="protein sequence ID" value="KAI3667557.1"/>
    <property type="molecule type" value="Genomic_DNA"/>
</dbReference>
<evidence type="ECO:0000313" key="2">
    <source>
        <dbReference type="Proteomes" id="UP001055879"/>
    </source>
</evidence>
<evidence type="ECO:0000313" key="1">
    <source>
        <dbReference type="EMBL" id="KAI3667557.1"/>
    </source>
</evidence>
<name>A0ACB8XIZ6_ARCLA</name>
<accession>A0ACB8XIZ6</accession>
<reference evidence="1 2" key="2">
    <citation type="journal article" date="2022" name="Mol. Ecol. Resour.">
        <title>The genomes of chicory, endive, great burdock and yacon provide insights into Asteraceae paleo-polyploidization history and plant inulin production.</title>
        <authorList>
            <person name="Fan W."/>
            <person name="Wang S."/>
            <person name="Wang H."/>
            <person name="Wang A."/>
            <person name="Jiang F."/>
            <person name="Liu H."/>
            <person name="Zhao H."/>
            <person name="Xu D."/>
            <person name="Zhang Y."/>
        </authorList>
    </citation>
    <scope>NUCLEOTIDE SEQUENCE [LARGE SCALE GENOMIC DNA]</scope>
    <source>
        <strain evidence="2">cv. Niubang</strain>
    </source>
</reference>